<dbReference type="RefSeq" id="WP_009625501.1">
    <property type="nucleotide sequence ID" value="NZ_VBTY01000012.1"/>
</dbReference>
<evidence type="ECO:0000256" key="2">
    <source>
        <dbReference type="PIRSR" id="PIRSR620023-2"/>
    </source>
</evidence>
<dbReference type="EC" id="3.6.1.57" evidence="4"/>
<feature type="binding site" evidence="2">
    <location>
        <position position="158"/>
    </location>
    <ligand>
        <name>substrate</name>
    </ligand>
</feature>
<keyword evidence="5" id="KW-1185">Reference proteome</keyword>
<keyword evidence="4" id="KW-0378">Hydrolase</keyword>
<dbReference type="AlphaFoldDB" id="A0A9X4M4A0"/>
<feature type="binding site" evidence="2">
    <location>
        <position position="262"/>
    </location>
    <ligand>
        <name>substrate</name>
    </ligand>
</feature>
<dbReference type="GO" id="GO:0016787">
    <property type="term" value="F:hydrolase activity"/>
    <property type="evidence" value="ECO:0007669"/>
    <property type="project" value="UniProtKB-KW"/>
</dbReference>
<dbReference type="InterPro" id="IPR020023">
    <property type="entry name" value="PseG"/>
</dbReference>
<dbReference type="GO" id="GO:0016758">
    <property type="term" value="F:hexosyltransferase activity"/>
    <property type="evidence" value="ECO:0007669"/>
    <property type="project" value="InterPro"/>
</dbReference>
<evidence type="ECO:0000313" key="5">
    <source>
        <dbReference type="Proteomes" id="UP001152872"/>
    </source>
</evidence>
<dbReference type="SUPFAM" id="SSF53756">
    <property type="entry name" value="UDP-Glycosyltransferase/glycogen phosphorylase"/>
    <property type="match status" value="1"/>
</dbReference>
<dbReference type="NCBIfam" id="TIGR03590">
    <property type="entry name" value="PseG"/>
    <property type="match status" value="1"/>
</dbReference>
<dbReference type="PANTHER" id="PTHR21015:SF22">
    <property type="entry name" value="GLYCOSYLTRANSFERASE"/>
    <property type="match status" value="1"/>
</dbReference>
<reference evidence="4" key="1">
    <citation type="submission" date="2019-05" db="EMBL/GenBank/DDBJ databases">
        <title>Whole genome sequencing of Pseudanabaena catenata USMAC16.</title>
        <authorList>
            <person name="Khan Z."/>
            <person name="Omar W.M."/>
            <person name="Convey P."/>
            <person name="Merican F."/>
            <person name="Najimudin N."/>
        </authorList>
    </citation>
    <scope>NUCLEOTIDE SEQUENCE</scope>
    <source>
        <strain evidence="4">USMAC16</strain>
    </source>
</reference>
<dbReference type="Gene3D" id="3.40.50.2000">
    <property type="entry name" value="Glycogen Phosphorylase B"/>
    <property type="match status" value="1"/>
</dbReference>
<gene>
    <name evidence="4" type="primary">pseG</name>
    <name evidence="4" type="ORF">FEV09_02715</name>
</gene>
<feature type="active site" description="Proton acceptor" evidence="1">
    <location>
        <position position="20"/>
    </location>
</feature>
<dbReference type="Gene3D" id="3.40.50.11190">
    <property type="match status" value="1"/>
</dbReference>
<dbReference type="EMBL" id="VBTY01000012">
    <property type="protein sequence ID" value="MDG3493461.1"/>
    <property type="molecule type" value="Genomic_DNA"/>
</dbReference>
<comment type="caution">
    <text evidence="4">The sequence shown here is derived from an EMBL/GenBank/DDBJ whole genome shotgun (WGS) entry which is preliminary data.</text>
</comment>
<accession>A0A9X4M4A0</accession>
<evidence type="ECO:0000259" key="3">
    <source>
        <dbReference type="Pfam" id="PF04101"/>
    </source>
</evidence>
<name>A0A9X4M4A0_9CYAN</name>
<evidence type="ECO:0000313" key="4">
    <source>
        <dbReference type="EMBL" id="MDG3493461.1"/>
    </source>
</evidence>
<evidence type="ECO:0000256" key="1">
    <source>
        <dbReference type="PIRSR" id="PIRSR620023-1"/>
    </source>
</evidence>
<dbReference type="Pfam" id="PF04101">
    <property type="entry name" value="Glyco_tran_28_C"/>
    <property type="match status" value="1"/>
</dbReference>
<proteinExistence type="predicted"/>
<sequence>MIIKKLIIRADASIQVGTGHVMRCLALAQAWQDKGGEVIFILANKSTALENRLRSEGMKVVHLLVKTGSNEDVNQTVDFAQKFNAQWIVVDGYHFGAKYQKYIKDFGINLLFIDDYGHTDYYYADLVLNQNISAHKDLYQSREIYTQLLLGTQYVLLRREFWQWRDWQRAINPIARKLLITFGGSDPDNVTLKVIQALEGLNRDDLAVIVVIGGSNPHHEVLQKEIANSSLAISLQRNVSNMPELMAWADLAITAGGSTNWELAFMGLPSIVITVAENQKEIATELDTQGIIIHIGWYQQITLEKIGIALQEFIYDQSKRAEMSQKGKKLVNGYGAVHVTSKIANILS</sequence>
<dbReference type="InterPro" id="IPR007235">
    <property type="entry name" value="Glyco_trans_28_C"/>
</dbReference>
<dbReference type="Proteomes" id="UP001152872">
    <property type="component" value="Unassembled WGS sequence"/>
</dbReference>
<feature type="domain" description="Glycosyl transferase family 28 C-terminal" evidence="3">
    <location>
        <begin position="182"/>
        <end position="326"/>
    </location>
</feature>
<protein>
    <submittedName>
        <fullName evidence="4">UDP-2,4-diacetamido-2,4, 6-trideoxy-beta-L-altropyranose hydrolase</fullName>
        <ecNumber evidence="4">3.6.1.57</ecNumber>
    </submittedName>
</protein>
<organism evidence="4 5">
    <name type="scientific">Pseudanabaena catenata USMAC16</name>
    <dbReference type="NCBI Taxonomy" id="1855837"/>
    <lineage>
        <taxon>Bacteria</taxon>
        <taxon>Bacillati</taxon>
        <taxon>Cyanobacteriota</taxon>
        <taxon>Cyanophyceae</taxon>
        <taxon>Pseudanabaenales</taxon>
        <taxon>Pseudanabaenaceae</taxon>
        <taxon>Pseudanabaena</taxon>
    </lineage>
</organism>
<dbReference type="PANTHER" id="PTHR21015">
    <property type="entry name" value="UDP-N-ACETYLGLUCOSAMINE--N-ACETYLMURAMYL-(PENTAPEPTIDE) PYROPHOSPHORYL-UNDECAPRENOL N-ACETYLGLUCOSAMINE TRANSFERASE 1"/>
    <property type="match status" value="1"/>
</dbReference>